<dbReference type="RefSeq" id="WP_131910915.1">
    <property type="nucleotide sequence ID" value="NZ_OU594967.1"/>
</dbReference>
<dbReference type="InterPro" id="IPR036390">
    <property type="entry name" value="WH_DNA-bd_sf"/>
</dbReference>
<comment type="caution">
    <text evidence="2">The sequence shown here is derived from an EMBL/GenBank/DDBJ whole genome shotgun (WGS) entry which is preliminary data.</text>
</comment>
<dbReference type="SUPFAM" id="SSF46785">
    <property type="entry name" value="Winged helix' DNA-binding domain"/>
    <property type="match status" value="1"/>
</dbReference>
<evidence type="ECO:0000313" key="3">
    <source>
        <dbReference type="Proteomes" id="UP000295565"/>
    </source>
</evidence>
<dbReference type="Proteomes" id="UP000295565">
    <property type="component" value="Unassembled WGS sequence"/>
</dbReference>
<feature type="domain" description="Transcriptional regulator HTH-type FeoC" evidence="1">
    <location>
        <begin position="4"/>
        <end position="63"/>
    </location>
</feature>
<gene>
    <name evidence="2" type="ORF">EV690_0025</name>
</gene>
<dbReference type="Pfam" id="PF09012">
    <property type="entry name" value="FeoC"/>
    <property type="match status" value="1"/>
</dbReference>
<organism evidence="2 3">
    <name type="scientific">Celerinatantimonas diazotrophica</name>
    <dbReference type="NCBI Taxonomy" id="412034"/>
    <lineage>
        <taxon>Bacteria</taxon>
        <taxon>Pseudomonadati</taxon>
        <taxon>Pseudomonadota</taxon>
        <taxon>Gammaproteobacteria</taxon>
        <taxon>Celerinatantimonadaceae</taxon>
        <taxon>Celerinatantimonas</taxon>
    </lineage>
</organism>
<dbReference type="EMBL" id="SMGD01000001">
    <property type="protein sequence ID" value="TCK63911.1"/>
    <property type="molecule type" value="Genomic_DNA"/>
</dbReference>
<evidence type="ECO:0000313" key="2">
    <source>
        <dbReference type="EMBL" id="TCK63911.1"/>
    </source>
</evidence>
<dbReference type="InterPro" id="IPR015102">
    <property type="entry name" value="Tscrpt_reg_HTH_FeoC"/>
</dbReference>
<protein>
    <submittedName>
        <fullName evidence="2">FeoC-like transcriptional regulator</fullName>
    </submittedName>
</protein>
<evidence type="ECO:0000259" key="1">
    <source>
        <dbReference type="Pfam" id="PF09012"/>
    </source>
</evidence>
<sequence length="81" mass="8898">MNPLFAIRDFIKTNQVASDVQIVASLELPKPVVQQALEHWSRRGIICAEPATCSSGQSCRNCALGGCHSSSGNLYRWNMPH</sequence>
<name>A0A4V2PST2_9GAMM</name>
<keyword evidence="3" id="KW-1185">Reference proteome</keyword>
<dbReference type="Gene3D" id="1.10.10.10">
    <property type="entry name" value="Winged helix-like DNA-binding domain superfamily/Winged helix DNA-binding domain"/>
    <property type="match status" value="1"/>
</dbReference>
<dbReference type="InterPro" id="IPR036388">
    <property type="entry name" value="WH-like_DNA-bd_sf"/>
</dbReference>
<reference evidence="2 3" key="1">
    <citation type="submission" date="2019-03" db="EMBL/GenBank/DDBJ databases">
        <title>Genomic Encyclopedia of Type Strains, Phase IV (KMG-IV): sequencing the most valuable type-strain genomes for metagenomic binning, comparative biology and taxonomic classification.</title>
        <authorList>
            <person name="Goeker M."/>
        </authorList>
    </citation>
    <scope>NUCLEOTIDE SEQUENCE [LARGE SCALE GENOMIC DNA]</scope>
    <source>
        <strain evidence="2 3">DSM 18577</strain>
    </source>
</reference>
<accession>A0A4V2PST2</accession>
<dbReference type="AlphaFoldDB" id="A0A4V2PST2"/>
<proteinExistence type="predicted"/>
<dbReference type="OrthoDB" id="467062at2"/>